<dbReference type="InterPro" id="IPR013766">
    <property type="entry name" value="Thioredoxin_domain"/>
</dbReference>
<proteinExistence type="inferred from homology"/>
<evidence type="ECO:0000256" key="8">
    <source>
        <dbReference type="ARBA" id="ARBA00023284"/>
    </source>
</evidence>
<evidence type="ECO:0000256" key="9">
    <source>
        <dbReference type="ARBA" id="ARBA00032824"/>
    </source>
</evidence>
<keyword evidence="13" id="KW-0732">Signal</keyword>
<organism evidence="15 16">
    <name type="scientific">Gimesia algae</name>
    <dbReference type="NCBI Taxonomy" id="2527971"/>
    <lineage>
        <taxon>Bacteria</taxon>
        <taxon>Pseudomonadati</taxon>
        <taxon>Planctomycetota</taxon>
        <taxon>Planctomycetia</taxon>
        <taxon>Planctomycetales</taxon>
        <taxon>Planctomycetaceae</taxon>
        <taxon>Gimesia</taxon>
    </lineage>
</organism>
<comment type="subunit">
    <text evidence="2">Monomer.</text>
</comment>
<protein>
    <recommendedName>
        <fullName evidence="3">thioredoxin-dependent peroxiredoxin</fullName>
        <ecNumber evidence="3">1.11.1.24</ecNumber>
    </recommendedName>
    <alternativeName>
        <fullName evidence="9">Thioredoxin peroxidase</fullName>
    </alternativeName>
    <alternativeName>
        <fullName evidence="11">Thioredoxin-dependent peroxiredoxin Bcp</fullName>
    </alternativeName>
</protein>
<dbReference type="InterPro" id="IPR050924">
    <property type="entry name" value="Peroxiredoxin_BCP/PrxQ"/>
</dbReference>
<dbReference type="InterPro" id="IPR000866">
    <property type="entry name" value="AhpC/TSA"/>
</dbReference>
<gene>
    <name evidence="15" type="primary">bcp_3</name>
    <name evidence="15" type="ORF">Pan161_29890</name>
</gene>
<dbReference type="Proteomes" id="UP000316855">
    <property type="component" value="Chromosome"/>
</dbReference>
<dbReference type="InterPro" id="IPR036249">
    <property type="entry name" value="Thioredoxin-like_sf"/>
</dbReference>
<accession>A0A517VE98</accession>
<dbReference type="PANTHER" id="PTHR42801:SF4">
    <property type="entry name" value="AHPC_TSA FAMILY PROTEIN"/>
    <property type="match status" value="1"/>
</dbReference>
<feature type="domain" description="Thioredoxin" evidence="14">
    <location>
        <begin position="36"/>
        <end position="201"/>
    </location>
</feature>
<evidence type="ECO:0000256" key="13">
    <source>
        <dbReference type="SAM" id="SignalP"/>
    </source>
</evidence>
<keyword evidence="7" id="KW-1015">Disulfide bond</keyword>
<dbReference type="FunFam" id="3.40.30.10:FF:000007">
    <property type="entry name" value="Thioredoxin-dependent thiol peroxidase"/>
    <property type="match status" value="1"/>
</dbReference>
<evidence type="ECO:0000256" key="7">
    <source>
        <dbReference type="ARBA" id="ARBA00023157"/>
    </source>
</evidence>
<dbReference type="GO" id="GO:0045454">
    <property type="term" value="P:cell redox homeostasis"/>
    <property type="evidence" value="ECO:0007669"/>
    <property type="project" value="TreeGrafter"/>
</dbReference>
<dbReference type="GO" id="GO:0008379">
    <property type="term" value="F:thioredoxin peroxidase activity"/>
    <property type="evidence" value="ECO:0007669"/>
    <property type="project" value="TreeGrafter"/>
</dbReference>
<dbReference type="EC" id="1.11.1.24" evidence="3"/>
<dbReference type="PANTHER" id="PTHR42801">
    <property type="entry name" value="THIOREDOXIN-DEPENDENT PEROXIDE REDUCTASE"/>
    <property type="match status" value="1"/>
</dbReference>
<evidence type="ECO:0000259" key="14">
    <source>
        <dbReference type="PROSITE" id="PS51352"/>
    </source>
</evidence>
<keyword evidence="5" id="KW-0049">Antioxidant</keyword>
<dbReference type="RefSeq" id="WP_232103738.1">
    <property type="nucleotide sequence ID" value="NZ_CP036343.1"/>
</dbReference>
<reference evidence="15 16" key="1">
    <citation type="submission" date="2019-02" db="EMBL/GenBank/DDBJ databases">
        <title>Deep-cultivation of Planctomycetes and their phenomic and genomic characterization uncovers novel biology.</title>
        <authorList>
            <person name="Wiegand S."/>
            <person name="Jogler M."/>
            <person name="Boedeker C."/>
            <person name="Pinto D."/>
            <person name="Vollmers J."/>
            <person name="Rivas-Marin E."/>
            <person name="Kohn T."/>
            <person name="Peeters S.H."/>
            <person name="Heuer A."/>
            <person name="Rast P."/>
            <person name="Oberbeckmann S."/>
            <person name="Bunk B."/>
            <person name="Jeske O."/>
            <person name="Meyerdierks A."/>
            <person name="Storesund J.E."/>
            <person name="Kallscheuer N."/>
            <person name="Luecker S."/>
            <person name="Lage O.M."/>
            <person name="Pohl T."/>
            <person name="Merkel B.J."/>
            <person name="Hornburger P."/>
            <person name="Mueller R.-W."/>
            <person name="Bruemmer F."/>
            <person name="Labrenz M."/>
            <person name="Spormann A.M."/>
            <person name="Op den Camp H."/>
            <person name="Overmann J."/>
            <person name="Amann R."/>
            <person name="Jetten M.S.M."/>
            <person name="Mascher T."/>
            <person name="Medema M.H."/>
            <person name="Devos D.P."/>
            <person name="Kaster A.-K."/>
            <person name="Ovreas L."/>
            <person name="Rohde M."/>
            <person name="Galperin M.Y."/>
            <person name="Jogler C."/>
        </authorList>
    </citation>
    <scope>NUCLEOTIDE SEQUENCE [LARGE SCALE GENOMIC DNA]</scope>
    <source>
        <strain evidence="15 16">Pan161</strain>
    </source>
</reference>
<comment type="catalytic activity">
    <reaction evidence="12">
        <text>a hydroperoxide + [thioredoxin]-dithiol = an alcohol + [thioredoxin]-disulfide + H2O</text>
        <dbReference type="Rhea" id="RHEA:62620"/>
        <dbReference type="Rhea" id="RHEA-COMP:10698"/>
        <dbReference type="Rhea" id="RHEA-COMP:10700"/>
        <dbReference type="ChEBI" id="CHEBI:15377"/>
        <dbReference type="ChEBI" id="CHEBI:29950"/>
        <dbReference type="ChEBI" id="CHEBI:30879"/>
        <dbReference type="ChEBI" id="CHEBI:35924"/>
        <dbReference type="ChEBI" id="CHEBI:50058"/>
        <dbReference type="EC" id="1.11.1.24"/>
    </reaction>
</comment>
<dbReference type="SUPFAM" id="SSF52833">
    <property type="entry name" value="Thioredoxin-like"/>
    <property type="match status" value="1"/>
</dbReference>
<dbReference type="CDD" id="cd03017">
    <property type="entry name" value="PRX_BCP"/>
    <property type="match status" value="1"/>
</dbReference>
<evidence type="ECO:0000256" key="4">
    <source>
        <dbReference type="ARBA" id="ARBA00022559"/>
    </source>
</evidence>
<dbReference type="AlphaFoldDB" id="A0A517VE98"/>
<evidence type="ECO:0000256" key="3">
    <source>
        <dbReference type="ARBA" id="ARBA00013017"/>
    </source>
</evidence>
<sequence length="201" mass="21824" precursor="true">MKFSYREFLGLMLSFACMCSLTANAFGQVNAPPGKLEVGDSAPAFTAKDDQGKGWKSTDYVGKKVLVVYFYPADLTGGCTKQACGFRDDMKKLQGENVEVIGVSGDSVRNHQLFKKEHDLNFTLLADEDGGVAKKFGVPLKAGGSIKRTIDGKEETLTRGVTAARWTFVIDKNGKVVMKNTKVKAADDSKAILEVVNQLKS</sequence>
<dbReference type="KEGG" id="gax:Pan161_29890"/>
<evidence type="ECO:0000256" key="11">
    <source>
        <dbReference type="ARBA" id="ARBA00042639"/>
    </source>
</evidence>
<evidence type="ECO:0000313" key="16">
    <source>
        <dbReference type="Proteomes" id="UP000316855"/>
    </source>
</evidence>
<keyword evidence="4 15" id="KW-0575">Peroxidase</keyword>
<evidence type="ECO:0000313" key="15">
    <source>
        <dbReference type="EMBL" id="QDT91332.1"/>
    </source>
</evidence>
<dbReference type="GO" id="GO:0005737">
    <property type="term" value="C:cytoplasm"/>
    <property type="evidence" value="ECO:0007669"/>
    <property type="project" value="TreeGrafter"/>
</dbReference>
<comment type="similarity">
    <text evidence="10">Belongs to the peroxiredoxin family. BCP/PrxQ subfamily.</text>
</comment>
<dbReference type="Pfam" id="PF00578">
    <property type="entry name" value="AhpC-TSA"/>
    <property type="match status" value="1"/>
</dbReference>
<dbReference type="Gene3D" id="3.40.30.10">
    <property type="entry name" value="Glutaredoxin"/>
    <property type="match status" value="1"/>
</dbReference>
<name>A0A517VE98_9PLAN</name>
<evidence type="ECO:0000256" key="5">
    <source>
        <dbReference type="ARBA" id="ARBA00022862"/>
    </source>
</evidence>
<evidence type="ECO:0000256" key="12">
    <source>
        <dbReference type="ARBA" id="ARBA00049091"/>
    </source>
</evidence>
<dbReference type="PROSITE" id="PS51352">
    <property type="entry name" value="THIOREDOXIN_2"/>
    <property type="match status" value="1"/>
</dbReference>
<feature type="chain" id="PRO_5021798247" description="thioredoxin-dependent peroxiredoxin" evidence="13">
    <location>
        <begin position="26"/>
        <end position="201"/>
    </location>
</feature>
<evidence type="ECO:0000256" key="1">
    <source>
        <dbReference type="ARBA" id="ARBA00003330"/>
    </source>
</evidence>
<evidence type="ECO:0000256" key="6">
    <source>
        <dbReference type="ARBA" id="ARBA00023002"/>
    </source>
</evidence>
<dbReference type="GO" id="GO:0034599">
    <property type="term" value="P:cellular response to oxidative stress"/>
    <property type="evidence" value="ECO:0007669"/>
    <property type="project" value="TreeGrafter"/>
</dbReference>
<dbReference type="EMBL" id="CP036343">
    <property type="protein sequence ID" value="QDT91332.1"/>
    <property type="molecule type" value="Genomic_DNA"/>
</dbReference>
<evidence type="ECO:0000256" key="2">
    <source>
        <dbReference type="ARBA" id="ARBA00011245"/>
    </source>
</evidence>
<feature type="signal peptide" evidence="13">
    <location>
        <begin position="1"/>
        <end position="25"/>
    </location>
</feature>
<comment type="function">
    <text evidence="1">Thiol-specific peroxidase that catalyzes the reduction of hydrogen peroxide and organic hydroperoxides to water and alcohols, respectively. Plays a role in cell protection against oxidative stress by detoxifying peroxides and as sensor of hydrogen peroxide-mediated signaling events.</text>
</comment>
<keyword evidence="8" id="KW-0676">Redox-active center</keyword>
<keyword evidence="6 15" id="KW-0560">Oxidoreductase</keyword>
<keyword evidence="16" id="KW-1185">Reference proteome</keyword>
<evidence type="ECO:0000256" key="10">
    <source>
        <dbReference type="ARBA" id="ARBA00038489"/>
    </source>
</evidence>